<accession>A0A5B2VAU9</accession>
<feature type="region of interest" description="Disordered" evidence="1">
    <location>
        <begin position="52"/>
        <end position="79"/>
    </location>
</feature>
<organism evidence="3 4">
    <name type="scientific">Salinarimonas soli</name>
    <dbReference type="NCBI Taxonomy" id="1638099"/>
    <lineage>
        <taxon>Bacteria</taxon>
        <taxon>Pseudomonadati</taxon>
        <taxon>Pseudomonadota</taxon>
        <taxon>Alphaproteobacteria</taxon>
        <taxon>Hyphomicrobiales</taxon>
        <taxon>Salinarimonadaceae</taxon>
        <taxon>Salinarimonas</taxon>
    </lineage>
</organism>
<protein>
    <submittedName>
        <fullName evidence="3">Uncharacterized protein</fullName>
    </submittedName>
</protein>
<name>A0A5B2VAU9_9HYPH</name>
<dbReference type="AlphaFoldDB" id="A0A5B2VAU9"/>
<sequence length="195" mass="21520">MRLHALLTAAALCAGPALAQEAPQNAHLEHLGHSGLGKPVDLRDPQHRRVAQALGQSRAAAAPAPKRTGSIKPGGRTSLNPRLVAERRGYKRVSSLVNFPAFFPGIGVVYVKPDTLPVGPFLSFDRKDRLVSTIYMLPLDQMNERKRFEAETGFQGARVDHTTMYFNEGHPGVDMPHYHYVLWHVSKKNEALVAK</sequence>
<gene>
    <name evidence="3" type="ORF">F0L46_15465</name>
</gene>
<keyword evidence="2" id="KW-0732">Signal</keyword>
<dbReference type="Gene3D" id="3.30.200.270">
    <property type="match status" value="1"/>
</dbReference>
<proteinExistence type="predicted"/>
<evidence type="ECO:0000313" key="4">
    <source>
        <dbReference type="Proteomes" id="UP000323142"/>
    </source>
</evidence>
<dbReference type="RefSeq" id="WP_149819119.1">
    <property type="nucleotide sequence ID" value="NZ_VUOA01000028.1"/>
</dbReference>
<reference evidence="3 4" key="2">
    <citation type="submission" date="2019-09" db="EMBL/GenBank/DDBJ databases">
        <authorList>
            <person name="Jin C."/>
        </authorList>
    </citation>
    <scope>NUCLEOTIDE SEQUENCE [LARGE SCALE GENOMIC DNA]</scope>
    <source>
        <strain evidence="3 4">BN140002</strain>
    </source>
</reference>
<dbReference type="OrthoDB" id="33583at2"/>
<feature type="chain" id="PRO_5023049693" evidence="2">
    <location>
        <begin position="20"/>
        <end position="195"/>
    </location>
</feature>
<evidence type="ECO:0000313" key="3">
    <source>
        <dbReference type="EMBL" id="KAA2236114.1"/>
    </source>
</evidence>
<comment type="caution">
    <text evidence="3">The sequence shown here is derived from an EMBL/GenBank/DDBJ whole genome shotgun (WGS) entry which is preliminary data.</text>
</comment>
<reference evidence="3 4" key="1">
    <citation type="submission" date="2019-09" db="EMBL/GenBank/DDBJ databases">
        <title>Salinarimonas rosea gen. nov., sp. nov., a new member of the a-2 subgroup of the Proteobacteria.</title>
        <authorList>
            <person name="Liu J."/>
        </authorList>
    </citation>
    <scope>NUCLEOTIDE SEQUENCE [LARGE SCALE GENOMIC DNA]</scope>
    <source>
        <strain evidence="3 4">BN140002</strain>
    </source>
</reference>
<keyword evidence="4" id="KW-1185">Reference proteome</keyword>
<evidence type="ECO:0000256" key="1">
    <source>
        <dbReference type="SAM" id="MobiDB-lite"/>
    </source>
</evidence>
<dbReference type="EMBL" id="VUOA01000028">
    <property type="protein sequence ID" value="KAA2236114.1"/>
    <property type="molecule type" value="Genomic_DNA"/>
</dbReference>
<dbReference type="Proteomes" id="UP000323142">
    <property type="component" value="Unassembled WGS sequence"/>
</dbReference>
<feature type="signal peptide" evidence="2">
    <location>
        <begin position="1"/>
        <end position="19"/>
    </location>
</feature>
<evidence type="ECO:0000256" key="2">
    <source>
        <dbReference type="SAM" id="SignalP"/>
    </source>
</evidence>